<reference evidence="1 2" key="1">
    <citation type="submission" date="2019-01" db="EMBL/GenBank/DDBJ databases">
        <title>Sinorhodobacter populi sp. nov. isolated from the symptomatic bark tissue of Populus euramericana canker.</title>
        <authorList>
            <person name="Xu G."/>
        </authorList>
    </citation>
    <scope>NUCLEOTIDE SEQUENCE [LARGE SCALE GENOMIC DNA]</scope>
    <source>
        <strain evidence="1 2">07D10-4-3</strain>
    </source>
</reference>
<evidence type="ECO:0000313" key="2">
    <source>
        <dbReference type="Proteomes" id="UP000284451"/>
    </source>
</evidence>
<organism evidence="1 2">
    <name type="scientific">Paenirhodobacter populi</name>
    <dbReference type="NCBI Taxonomy" id="2306993"/>
    <lineage>
        <taxon>Bacteria</taxon>
        <taxon>Pseudomonadati</taxon>
        <taxon>Pseudomonadota</taxon>
        <taxon>Alphaproteobacteria</taxon>
        <taxon>Rhodobacterales</taxon>
        <taxon>Rhodobacter group</taxon>
        <taxon>Paenirhodobacter</taxon>
    </lineage>
</organism>
<dbReference type="Proteomes" id="UP000284451">
    <property type="component" value="Unassembled WGS sequence"/>
</dbReference>
<comment type="caution">
    <text evidence="1">The sequence shown here is derived from an EMBL/GenBank/DDBJ whole genome shotgun (WGS) entry which is preliminary data.</text>
</comment>
<dbReference type="AlphaFoldDB" id="A0A443JX75"/>
<evidence type="ECO:0000313" key="1">
    <source>
        <dbReference type="EMBL" id="RWR25107.1"/>
    </source>
</evidence>
<accession>A0A443JX75</accession>
<gene>
    <name evidence="1" type="ORF">D2T29_22370</name>
</gene>
<dbReference type="RefSeq" id="WP_128234219.1">
    <property type="nucleotide sequence ID" value="NZ_SAUY01000084.1"/>
</dbReference>
<reference evidence="1 2" key="2">
    <citation type="submission" date="2019-01" db="EMBL/GenBank/DDBJ databases">
        <authorList>
            <person name="Li Y."/>
        </authorList>
    </citation>
    <scope>NUCLEOTIDE SEQUENCE [LARGE SCALE GENOMIC DNA]</scope>
    <source>
        <strain evidence="1 2">07D10-4-3</strain>
    </source>
</reference>
<proteinExistence type="predicted"/>
<dbReference type="EMBL" id="SAUY01000084">
    <property type="protein sequence ID" value="RWR25107.1"/>
    <property type="molecule type" value="Genomic_DNA"/>
</dbReference>
<sequence length="152" mass="16399">MMARMLEGSEAIARKLAPLKNKVPEALRPFLVKAGEEIAADMRTLAESPRRTGDLIESIQVTGPGETTPAHSADGGQLKAGEFEVLVTAGDADTRHTHLVEGGTKLRYGERAVQFARALRHIKSDQPGSGVHLLSVAGTHCPGDLWAARRRW</sequence>
<name>A0A443JX75_9RHOB</name>
<protein>
    <submittedName>
        <fullName evidence="1">HK97 gp10 family phage protein</fullName>
    </submittedName>
</protein>